<evidence type="ECO:0000256" key="9">
    <source>
        <dbReference type="SAM" id="MobiDB-lite"/>
    </source>
</evidence>
<dbReference type="GO" id="GO:0003735">
    <property type="term" value="F:structural constituent of ribosome"/>
    <property type="evidence" value="ECO:0007669"/>
    <property type="project" value="InterPro"/>
</dbReference>
<dbReference type="NCBIfam" id="TIGR03953">
    <property type="entry name" value="rplD_bact"/>
    <property type="match status" value="1"/>
</dbReference>
<keyword evidence="5 8" id="KW-0689">Ribosomal protein</keyword>
<dbReference type="GO" id="GO:0019843">
    <property type="term" value="F:rRNA binding"/>
    <property type="evidence" value="ECO:0007669"/>
    <property type="project" value="UniProtKB-UniRule"/>
</dbReference>
<evidence type="ECO:0000256" key="8">
    <source>
        <dbReference type="HAMAP-Rule" id="MF_01328"/>
    </source>
</evidence>
<dbReference type="GO" id="GO:0009507">
    <property type="term" value="C:chloroplast"/>
    <property type="evidence" value="ECO:0007669"/>
    <property type="project" value="UniProtKB-SubCell"/>
</dbReference>
<dbReference type="InterPro" id="IPR023574">
    <property type="entry name" value="Ribosomal_uL4_dom_sf"/>
</dbReference>
<dbReference type="GO" id="GO:0005840">
    <property type="term" value="C:ribosome"/>
    <property type="evidence" value="ECO:0007669"/>
    <property type="project" value="UniProtKB-KW"/>
</dbReference>
<keyword evidence="10" id="KW-0934">Plastid</keyword>
<evidence type="ECO:0000256" key="1">
    <source>
        <dbReference type="ARBA" id="ARBA00004083"/>
    </source>
</evidence>
<name>A0A2H4FQC2_9FLOR</name>
<evidence type="ECO:0000313" key="10">
    <source>
        <dbReference type="EMBL" id="AOV83703.1"/>
    </source>
</evidence>
<comment type="subunit">
    <text evidence="8">Part of the 50S ribosomal subunit.</text>
</comment>
<keyword evidence="4 8" id="KW-0694">RNA-binding</keyword>
<accession>A0A2H4FQC2</accession>
<gene>
    <name evidence="8 10" type="primary">rpl4</name>
    <name evidence="10" type="ORF">mogbl116</name>
</gene>
<comment type="subcellular location">
    <subcellularLocation>
        <location evidence="8">Plastid</location>
        <location evidence="8">Chloroplast</location>
    </subcellularLocation>
</comment>
<keyword evidence="3 8" id="KW-0699">rRNA-binding</keyword>
<organism evidence="10">
    <name type="scientific">Kappaphycus alvarezii</name>
    <dbReference type="NCBI Taxonomy" id="38544"/>
    <lineage>
        <taxon>Eukaryota</taxon>
        <taxon>Rhodophyta</taxon>
        <taxon>Florideophyceae</taxon>
        <taxon>Rhodymeniophycidae</taxon>
        <taxon>Gigartinales</taxon>
        <taxon>Solieriaceae</taxon>
        <taxon>Kappaphycus</taxon>
    </lineage>
</organism>
<comment type="similarity">
    <text evidence="2 8">Belongs to the universal ribosomal protein uL4 family.</text>
</comment>
<evidence type="ECO:0000256" key="5">
    <source>
        <dbReference type="ARBA" id="ARBA00022980"/>
    </source>
</evidence>
<dbReference type="Gene3D" id="3.40.1370.10">
    <property type="match status" value="1"/>
</dbReference>
<dbReference type="PANTHER" id="PTHR10746:SF17">
    <property type="entry name" value="LARGE RIBOSOMAL SUBUNIT PROTEIN UL4C"/>
    <property type="match status" value="1"/>
</dbReference>
<dbReference type="GO" id="GO:0006412">
    <property type="term" value="P:translation"/>
    <property type="evidence" value="ECO:0007669"/>
    <property type="project" value="UniProtKB-UniRule"/>
</dbReference>
<feature type="region of interest" description="Disordered" evidence="9">
    <location>
        <begin position="41"/>
        <end position="73"/>
    </location>
</feature>
<keyword evidence="6 8" id="KW-0687">Ribonucleoprotein</keyword>
<comment type="function">
    <text evidence="1 8">Probably binds the 23S rRNA.</text>
</comment>
<keyword evidence="10" id="KW-0150">Chloroplast</keyword>
<evidence type="ECO:0000256" key="3">
    <source>
        <dbReference type="ARBA" id="ARBA00022730"/>
    </source>
</evidence>
<dbReference type="Pfam" id="PF00573">
    <property type="entry name" value="Ribosomal_L4"/>
    <property type="match status" value="1"/>
</dbReference>
<proteinExistence type="inferred from homology"/>
<evidence type="ECO:0000256" key="6">
    <source>
        <dbReference type="ARBA" id="ARBA00023274"/>
    </source>
</evidence>
<dbReference type="InterPro" id="IPR013005">
    <property type="entry name" value="Ribosomal_uL4-like"/>
</dbReference>
<dbReference type="PANTHER" id="PTHR10746">
    <property type="entry name" value="50S RIBOSOMAL PROTEIN L4"/>
    <property type="match status" value="1"/>
</dbReference>
<reference evidence="10" key="1">
    <citation type="submission" date="2016-03" db="EMBL/GenBank/DDBJ databases">
        <title>Complete plastid genome of Kappaphycus alvarezii.</title>
        <authorList>
            <person name="Zhang L."/>
            <person name="Liu T."/>
            <person name="Liu N."/>
        </authorList>
    </citation>
    <scope>NUCLEOTIDE SEQUENCE</scope>
</reference>
<protein>
    <recommendedName>
        <fullName evidence="7 8">Large ribosomal subunit protein uL4c</fullName>
    </recommendedName>
</protein>
<evidence type="ECO:0000256" key="2">
    <source>
        <dbReference type="ARBA" id="ARBA00010528"/>
    </source>
</evidence>
<dbReference type="HAMAP" id="MF_01328_B">
    <property type="entry name" value="Ribosomal_uL4_B"/>
    <property type="match status" value="1"/>
</dbReference>
<sequence>MIKEKIKYSFYSYDKDTKLTNNIKKSMYLIHRALTQQLYNKRQGNAHSKTRGEIQGGGRKPWKQKGTGKARAGSIRSPLWKGGGSIFGPQHKKYCIKLNKKEKQLALKYLLNNKLDNTIIVENFLENIEYPNTKLALNHIQDLGIKTNIKILIIIRAKNKNLYLSTRNVKNIEIIKADQLNTIALLKAEKLIITPQAIDRINEVYNG</sequence>
<dbReference type="AlphaFoldDB" id="A0A2H4FQC2"/>
<evidence type="ECO:0000256" key="4">
    <source>
        <dbReference type="ARBA" id="ARBA00022884"/>
    </source>
</evidence>
<dbReference type="InterPro" id="IPR002136">
    <property type="entry name" value="Ribosomal_uL4"/>
</dbReference>
<dbReference type="EMBL" id="KU892652">
    <property type="protein sequence ID" value="AOV83703.1"/>
    <property type="molecule type" value="Genomic_DNA"/>
</dbReference>
<dbReference type="GO" id="GO:1990904">
    <property type="term" value="C:ribonucleoprotein complex"/>
    <property type="evidence" value="ECO:0007669"/>
    <property type="project" value="UniProtKB-KW"/>
</dbReference>
<evidence type="ECO:0000256" key="7">
    <source>
        <dbReference type="ARBA" id="ARBA00035208"/>
    </source>
</evidence>
<geneLocation type="chloroplast" evidence="10"/>
<dbReference type="SUPFAM" id="SSF52166">
    <property type="entry name" value="Ribosomal protein L4"/>
    <property type="match status" value="1"/>
</dbReference>